<evidence type="ECO:0000313" key="3">
    <source>
        <dbReference type="EMBL" id="KAK6537355.1"/>
    </source>
</evidence>
<feature type="compositionally biased region" description="Polar residues" evidence="1">
    <location>
        <begin position="398"/>
        <end position="407"/>
    </location>
</feature>
<evidence type="ECO:0000256" key="2">
    <source>
        <dbReference type="SAM" id="SignalP"/>
    </source>
</evidence>
<reference evidence="3 4" key="1">
    <citation type="submission" date="2019-10" db="EMBL/GenBank/DDBJ databases">
        <authorList>
            <person name="Palmer J.M."/>
        </authorList>
    </citation>
    <scope>NUCLEOTIDE SEQUENCE [LARGE SCALE GENOMIC DNA]</scope>
    <source>
        <strain evidence="3 4">TWF694</strain>
    </source>
</reference>
<accession>A0AAV9X5L1</accession>
<feature type="chain" id="PRO_5043687507" evidence="2">
    <location>
        <begin position="18"/>
        <end position="452"/>
    </location>
</feature>
<evidence type="ECO:0000313" key="4">
    <source>
        <dbReference type="Proteomes" id="UP001365542"/>
    </source>
</evidence>
<gene>
    <name evidence="3" type="ORF">TWF694_011547</name>
</gene>
<feature type="region of interest" description="Disordered" evidence="1">
    <location>
        <begin position="398"/>
        <end position="432"/>
    </location>
</feature>
<name>A0AAV9X5L1_9PEZI</name>
<dbReference type="Proteomes" id="UP001365542">
    <property type="component" value="Unassembled WGS sequence"/>
</dbReference>
<comment type="caution">
    <text evidence="3">The sequence shown here is derived from an EMBL/GenBank/DDBJ whole genome shotgun (WGS) entry which is preliminary data.</text>
</comment>
<keyword evidence="2" id="KW-0732">Signal</keyword>
<protein>
    <submittedName>
        <fullName evidence="3">Uncharacterized protein</fullName>
    </submittedName>
</protein>
<sequence>MLIHAIIILPLLPRIFAHPPTEDRVISLPELQSVIPCVPAGDQDISVRHEDINLKDEPNCGLLEDLPRLRLYDPNDDIEPDPPNKDIADDPPTEIEPVTQNEVPPDVSLAEPLSTEDIQKLLFNIDPVFEKRNINPKNERALAKRQVNEQTTKGISPEQWMEWYEDNKNEFEPLYDAVNATLEYGQDLSTQAYQELRANKGTSNPVPFLTGSLYPILTELEGFTDLAQKEMVMKWLNYNEPGDGMIYVDDEKVKAFESEFGPMNFAFSAAVKNVANPGSKFRTNKEAGAFEGWAKGSAKTALRVREVAGALEDVFAGVSKLMDYYPLLNFEIVDVKFDDLNGGEDASWETLRRPTVQASASVRQPATERQVLNSGYMQRQQGTVMRQPIVMQQPVVMTNTAPGNINGDSDDQSDSSGYSSFSIESDLDVEGQDEMLDSNIAGWLRSSVLASN</sequence>
<feature type="region of interest" description="Disordered" evidence="1">
    <location>
        <begin position="72"/>
        <end position="107"/>
    </location>
</feature>
<dbReference type="AlphaFoldDB" id="A0AAV9X5L1"/>
<feature type="compositionally biased region" description="Low complexity" evidence="1">
    <location>
        <begin position="414"/>
        <end position="424"/>
    </location>
</feature>
<feature type="signal peptide" evidence="2">
    <location>
        <begin position="1"/>
        <end position="17"/>
    </location>
</feature>
<evidence type="ECO:0000256" key="1">
    <source>
        <dbReference type="SAM" id="MobiDB-lite"/>
    </source>
</evidence>
<organism evidence="3 4">
    <name type="scientific">Orbilia ellipsospora</name>
    <dbReference type="NCBI Taxonomy" id="2528407"/>
    <lineage>
        <taxon>Eukaryota</taxon>
        <taxon>Fungi</taxon>
        <taxon>Dikarya</taxon>
        <taxon>Ascomycota</taxon>
        <taxon>Pezizomycotina</taxon>
        <taxon>Orbiliomycetes</taxon>
        <taxon>Orbiliales</taxon>
        <taxon>Orbiliaceae</taxon>
        <taxon>Orbilia</taxon>
    </lineage>
</organism>
<dbReference type="EMBL" id="JAVHJO010000009">
    <property type="protein sequence ID" value="KAK6537355.1"/>
    <property type="molecule type" value="Genomic_DNA"/>
</dbReference>
<keyword evidence="4" id="KW-1185">Reference proteome</keyword>
<proteinExistence type="predicted"/>